<keyword evidence="1" id="KW-0732">Signal</keyword>
<dbReference type="InterPro" id="IPR013108">
    <property type="entry name" value="Amidohydro_3"/>
</dbReference>
<accession>A0ABW7FX29</accession>
<dbReference type="InterPro" id="IPR032466">
    <property type="entry name" value="Metal_Hydrolase"/>
</dbReference>
<protein>
    <submittedName>
        <fullName evidence="3">Amidohydrolase</fullName>
        <ecNumber evidence="3">3.5.-.-</ecNumber>
    </submittedName>
</protein>
<sequence>MPSFPRRLASRATWTLCFSAALVALCSTAHSHSSAEPAQGALGECKSLTVFTARTIITMNPAHPSAKAVAVCQGRIVGVADTVQELKPWTDKIPTQINTQFANSVLLPGFIDAHQHPFLGAITSNLPPIASLPTAQAYGPDIAGVRSDTEAFERIRRYIAQAPAGDAPVLVWGWDVPTMGRHLTRDELDRVSPNRAVVVWDASQHHAYVNSAFLSVRKVPEDIKTPGVMRDANGRLNGQFLGALAAGEQLIPLLGSKLAPKEATRLMRWLIDLNRRGGITTSTEHSLGLFSVDLEPKLLDSVYNRPDTPQRLIAIPFMPAMLARYGGADKALVAVKELQARSTERLMYRGIKIITDDSFNGLTFKPGGPGYTSGEPGLWITPPDKLADLLLPWWRDGQQLFVHSIGVQAQDVTLAALRQLQQLHPRSDHRFTIEHLGMARSDQVRAMKNLGAVGNANPYYLWLRGEQYTQVLGTDRSHEMAPVGELVRQGVPVTLHSDFPIGPPRPLLAVSLSVTRQPHSAKAAPMAPGLRTTVEQALRMITIDAAYVLGVDDRLGSIEVGKLADFTALAADPLKTQPYAIRDIAVHGTVVGGAVYLSSDIKPPAP</sequence>
<comment type="caution">
    <text evidence="3">The sequence shown here is derived from an EMBL/GenBank/DDBJ whole genome shotgun (WGS) entry which is preliminary data.</text>
</comment>
<keyword evidence="4" id="KW-1185">Reference proteome</keyword>
<feature type="chain" id="PRO_5045459412" evidence="1">
    <location>
        <begin position="32"/>
        <end position="606"/>
    </location>
</feature>
<proteinExistence type="predicted"/>
<dbReference type="PANTHER" id="PTHR22642:SF2">
    <property type="entry name" value="PROTEIN LONG AFTER FAR-RED 3"/>
    <property type="match status" value="1"/>
</dbReference>
<dbReference type="EC" id="3.5.-.-" evidence="3"/>
<dbReference type="GO" id="GO:0016787">
    <property type="term" value="F:hydrolase activity"/>
    <property type="evidence" value="ECO:0007669"/>
    <property type="project" value="UniProtKB-KW"/>
</dbReference>
<evidence type="ECO:0000313" key="4">
    <source>
        <dbReference type="Proteomes" id="UP001606099"/>
    </source>
</evidence>
<reference evidence="3 4" key="1">
    <citation type="submission" date="2024-08" db="EMBL/GenBank/DDBJ databases">
        <authorList>
            <person name="Lu H."/>
        </authorList>
    </citation>
    <scope>NUCLEOTIDE SEQUENCE [LARGE SCALE GENOMIC DNA]</scope>
    <source>
        <strain evidence="3 4">BYS180W</strain>
    </source>
</reference>
<dbReference type="Pfam" id="PF07969">
    <property type="entry name" value="Amidohydro_3"/>
    <property type="match status" value="1"/>
</dbReference>
<dbReference type="PANTHER" id="PTHR22642">
    <property type="entry name" value="IMIDAZOLONEPROPIONASE"/>
    <property type="match status" value="1"/>
</dbReference>
<dbReference type="RefSeq" id="WP_394461485.1">
    <property type="nucleotide sequence ID" value="NZ_JBIGHZ010000004.1"/>
</dbReference>
<evidence type="ECO:0000256" key="1">
    <source>
        <dbReference type="SAM" id="SignalP"/>
    </source>
</evidence>
<name>A0ABW7FX29_9BURK</name>
<dbReference type="Gene3D" id="2.30.40.10">
    <property type="entry name" value="Urease, subunit C, domain 1"/>
    <property type="match status" value="1"/>
</dbReference>
<feature type="domain" description="Amidohydrolase 3" evidence="2">
    <location>
        <begin position="104"/>
        <end position="595"/>
    </location>
</feature>
<gene>
    <name evidence="3" type="ORF">ACG0Z6_11470</name>
</gene>
<dbReference type="InterPro" id="IPR011059">
    <property type="entry name" value="Metal-dep_hydrolase_composite"/>
</dbReference>
<evidence type="ECO:0000259" key="2">
    <source>
        <dbReference type="Pfam" id="PF07969"/>
    </source>
</evidence>
<dbReference type="SUPFAM" id="SSF51338">
    <property type="entry name" value="Composite domain of metallo-dependent hydrolases"/>
    <property type="match status" value="1"/>
</dbReference>
<dbReference type="SUPFAM" id="SSF51556">
    <property type="entry name" value="Metallo-dependent hydrolases"/>
    <property type="match status" value="1"/>
</dbReference>
<dbReference type="Proteomes" id="UP001606099">
    <property type="component" value="Unassembled WGS sequence"/>
</dbReference>
<organism evidence="3 4">
    <name type="scientific">Roseateles rivi</name>
    <dbReference type="NCBI Taxonomy" id="3299028"/>
    <lineage>
        <taxon>Bacteria</taxon>
        <taxon>Pseudomonadati</taxon>
        <taxon>Pseudomonadota</taxon>
        <taxon>Betaproteobacteria</taxon>
        <taxon>Burkholderiales</taxon>
        <taxon>Sphaerotilaceae</taxon>
        <taxon>Roseateles</taxon>
    </lineage>
</organism>
<dbReference type="Gene3D" id="3.10.310.70">
    <property type="match status" value="1"/>
</dbReference>
<evidence type="ECO:0000313" key="3">
    <source>
        <dbReference type="EMBL" id="MFG6448853.1"/>
    </source>
</evidence>
<keyword evidence="3" id="KW-0378">Hydrolase</keyword>
<dbReference type="Gene3D" id="3.20.20.140">
    <property type="entry name" value="Metal-dependent hydrolases"/>
    <property type="match status" value="1"/>
</dbReference>
<feature type="signal peptide" evidence="1">
    <location>
        <begin position="1"/>
        <end position="31"/>
    </location>
</feature>
<dbReference type="EMBL" id="JBIGHZ010000004">
    <property type="protein sequence ID" value="MFG6448853.1"/>
    <property type="molecule type" value="Genomic_DNA"/>
</dbReference>